<evidence type="ECO:0000256" key="1">
    <source>
        <dbReference type="SAM" id="MobiDB-lite"/>
    </source>
</evidence>
<name>A0A3N6PXK6_9CYAN</name>
<proteinExistence type="predicted"/>
<feature type="region of interest" description="Disordered" evidence="1">
    <location>
        <begin position="121"/>
        <end position="144"/>
    </location>
</feature>
<dbReference type="EMBL" id="RCBY01000094">
    <property type="protein sequence ID" value="RQH39577.1"/>
    <property type="molecule type" value="Genomic_DNA"/>
</dbReference>
<organism evidence="2 3">
    <name type="scientific">Okeania hirsuta</name>
    <dbReference type="NCBI Taxonomy" id="1458930"/>
    <lineage>
        <taxon>Bacteria</taxon>
        <taxon>Bacillati</taxon>
        <taxon>Cyanobacteriota</taxon>
        <taxon>Cyanophyceae</taxon>
        <taxon>Oscillatoriophycideae</taxon>
        <taxon>Oscillatoriales</taxon>
        <taxon>Microcoleaceae</taxon>
        <taxon>Okeania</taxon>
    </lineage>
</organism>
<evidence type="ECO:0000313" key="3">
    <source>
        <dbReference type="Proteomes" id="UP000269154"/>
    </source>
</evidence>
<gene>
    <name evidence="2" type="ORF">D5R40_16915</name>
</gene>
<dbReference type="OrthoDB" id="457871at2"/>
<reference evidence="2 3" key="1">
    <citation type="journal article" date="2018" name="ACS Chem. Biol.">
        <title>Ketoreductase domain dysfunction expands chemodiversity: malyngamide biosynthesis in the cyanobacterium Okeania hirsuta.</title>
        <authorList>
            <person name="Moss N.A."/>
            <person name="Leao T."/>
            <person name="Rankin M."/>
            <person name="McCullough T.M."/>
            <person name="Qu P."/>
            <person name="Korobeynikov A."/>
            <person name="Smith J.L."/>
            <person name="Gerwick L."/>
            <person name="Gerwick W.H."/>
        </authorList>
    </citation>
    <scope>NUCLEOTIDE SEQUENCE [LARGE SCALE GENOMIC DNA]</scope>
    <source>
        <strain evidence="2 3">PAB10Feb10-1</strain>
    </source>
</reference>
<sequence>MDELKYLANWVKEQHAQEYILTWLLNQPGLWWSDGEAYQAALQKSGKLLREYVQKNQSGDLFQGIAEKIVDDESWNEVAESLAKIISVYQQELARLQDFTRHQHNQNFLKKNLNSDDLSVEDNEDMEVQEALPDPFADALTGQG</sequence>
<keyword evidence="3" id="KW-1185">Reference proteome</keyword>
<comment type="caution">
    <text evidence="2">The sequence shown here is derived from an EMBL/GenBank/DDBJ whole genome shotgun (WGS) entry which is preliminary data.</text>
</comment>
<dbReference type="AlphaFoldDB" id="A0A3N6PXK6"/>
<dbReference type="RefSeq" id="WP_124144285.1">
    <property type="nucleotide sequence ID" value="NZ_CAWOKI010000005.1"/>
</dbReference>
<protein>
    <submittedName>
        <fullName evidence="2">Uncharacterized protein</fullName>
    </submittedName>
</protein>
<dbReference type="Proteomes" id="UP000269154">
    <property type="component" value="Unassembled WGS sequence"/>
</dbReference>
<evidence type="ECO:0000313" key="2">
    <source>
        <dbReference type="EMBL" id="RQH39577.1"/>
    </source>
</evidence>
<accession>A0A3N6PXK6</accession>